<proteinExistence type="predicted"/>
<dbReference type="Pfam" id="PF25181">
    <property type="entry name" value="Phage_Bbp19"/>
    <property type="match status" value="1"/>
</dbReference>
<feature type="domain" description="Bbp19-like phage" evidence="1">
    <location>
        <begin position="26"/>
        <end position="99"/>
    </location>
</feature>
<evidence type="ECO:0000259" key="1">
    <source>
        <dbReference type="Pfam" id="PF25181"/>
    </source>
</evidence>
<organism evidence="2 3">
    <name type="scientific">Mesorhizobium plurifarium</name>
    <dbReference type="NCBI Taxonomy" id="69974"/>
    <lineage>
        <taxon>Bacteria</taxon>
        <taxon>Pseudomonadati</taxon>
        <taxon>Pseudomonadota</taxon>
        <taxon>Alphaproteobacteria</taxon>
        <taxon>Hyphomicrobiales</taxon>
        <taxon>Phyllobacteriaceae</taxon>
        <taxon>Mesorhizobium</taxon>
    </lineage>
</organism>
<dbReference type="Proteomes" id="UP000182888">
    <property type="component" value="Unassembled WGS sequence"/>
</dbReference>
<reference evidence="3" key="1">
    <citation type="submission" date="2014-08" db="EMBL/GenBank/DDBJ databases">
        <authorList>
            <person name="Edwards T."/>
        </authorList>
    </citation>
    <scope>NUCLEOTIDE SEQUENCE [LARGE SCALE GENOMIC DNA]</scope>
</reference>
<sequence>MSRKRFARPSDAGGPVAAREALTKAYRRVFSGEDGELVLADLTATTGYYRRPSYGDWLARTKTPEGFELHSALSNARAEVVQHIMGFLTLEDADLAALEKAARAEER</sequence>
<protein>
    <recommendedName>
        <fullName evidence="1">Bbp19-like phage domain-containing protein</fullName>
    </recommendedName>
</protein>
<evidence type="ECO:0000313" key="2">
    <source>
        <dbReference type="EMBL" id="CDX59003.1"/>
    </source>
</evidence>
<evidence type="ECO:0000313" key="3">
    <source>
        <dbReference type="Proteomes" id="UP000182888"/>
    </source>
</evidence>
<dbReference type="EMBL" id="CCND01000018">
    <property type="protein sequence ID" value="CDX59003.1"/>
    <property type="molecule type" value="Genomic_DNA"/>
</dbReference>
<dbReference type="AlphaFoldDB" id="A0A0K2W117"/>
<name>A0A0K2W117_MESPL</name>
<accession>A0A0K2W117</accession>
<gene>
    <name evidence="2" type="ORF">MPL1032_250001</name>
</gene>
<dbReference type="InterPro" id="IPR057447">
    <property type="entry name" value="Bbp19-like_phage"/>
</dbReference>